<evidence type="ECO:0000313" key="2">
    <source>
        <dbReference type="EMBL" id="CAG9623308.1"/>
    </source>
</evidence>
<protein>
    <recommendedName>
        <fullName evidence="1">Transposase IS204/IS1001/IS1096/IS1165 DDE domain-containing protein</fullName>
    </recommendedName>
</protein>
<reference evidence="2 3" key="1">
    <citation type="submission" date="2021-10" db="EMBL/GenBank/DDBJ databases">
        <authorList>
            <person name="Criscuolo A."/>
        </authorList>
    </citation>
    <scope>NUCLEOTIDE SEQUENCE [LARGE SCALE GENOMIC DNA]</scope>
    <source>
        <strain evidence="3">CIP 111883</strain>
    </source>
</reference>
<feature type="domain" description="Transposase IS204/IS1001/IS1096/IS1165 DDE" evidence="1">
    <location>
        <begin position="34"/>
        <end position="73"/>
    </location>
</feature>
<name>A0ABM8YTL7_9BACI</name>
<dbReference type="EMBL" id="CAKJTJ010000042">
    <property type="protein sequence ID" value="CAG9623308.1"/>
    <property type="molecule type" value="Genomic_DNA"/>
</dbReference>
<proteinExistence type="predicted"/>
<dbReference type="InterPro" id="IPR002560">
    <property type="entry name" value="Transposase_DDE"/>
</dbReference>
<evidence type="ECO:0000259" key="1">
    <source>
        <dbReference type="Pfam" id="PF01610"/>
    </source>
</evidence>
<dbReference type="Pfam" id="PF01610">
    <property type="entry name" value="DDE_Tnp_ISL3"/>
    <property type="match status" value="1"/>
</dbReference>
<accession>A0ABM8YTL7</accession>
<dbReference type="Proteomes" id="UP000789833">
    <property type="component" value="Unassembled WGS sequence"/>
</dbReference>
<gene>
    <name evidence="2" type="ORF">BACCIP111883_04109</name>
</gene>
<evidence type="ECO:0000313" key="3">
    <source>
        <dbReference type="Proteomes" id="UP000789833"/>
    </source>
</evidence>
<comment type="caution">
    <text evidence="2">The sequence shown here is derived from an EMBL/GenBank/DDBJ whole genome shotgun (WGS) entry which is preliminary data.</text>
</comment>
<sequence length="74" mass="8781">MDVSREYQLPYTTVERWYYLYAADQLVEESAERICVDEFALRKGHHYATSVLNADTWRILAVVPHRDYEVIQSV</sequence>
<organism evidence="2 3">
    <name type="scientific">Sutcliffiella rhizosphaerae</name>
    <dbReference type="NCBI Taxonomy" id="2880967"/>
    <lineage>
        <taxon>Bacteria</taxon>
        <taxon>Bacillati</taxon>
        <taxon>Bacillota</taxon>
        <taxon>Bacilli</taxon>
        <taxon>Bacillales</taxon>
        <taxon>Bacillaceae</taxon>
        <taxon>Sutcliffiella</taxon>
    </lineage>
</organism>
<keyword evidence="3" id="KW-1185">Reference proteome</keyword>